<dbReference type="Proteomes" id="UP001295469">
    <property type="component" value="Chromosome A02"/>
</dbReference>
<proteinExistence type="predicted"/>
<feature type="transmembrane region" description="Helical" evidence="1">
    <location>
        <begin position="33"/>
        <end position="52"/>
    </location>
</feature>
<accession>A0A816WTK2</accession>
<organism evidence="2">
    <name type="scientific">Brassica napus</name>
    <name type="common">Rape</name>
    <dbReference type="NCBI Taxonomy" id="3708"/>
    <lineage>
        <taxon>Eukaryota</taxon>
        <taxon>Viridiplantae</taxon>
        <taxon>Streptophyta</taxon>
        <taxon>Embryophyta</taxon>
        <taxon>Tracheophyta</taxon>
        <taxon>Spermatophyta</taxon>
        <taxon>Magnoliopsida</taxon>
        <taxon>eudicotyledons</taxon>
        <taxon>Gunneridae</taxon>
        <taxon>Pentapetalae</taxon>
        <taxon>rosids</taxon>
        <taxon>malvids</taxon>
        <taxon>Brassicales</taxon>
        <taxon>Brassicaceae</taxon>
        <taxon>Brassiceae</taxon>
        <taxon>Brassica</taxon>
    </lineage>
</organism>
<evidence type="ECO:0000256" key="1">
    <source>
        <dbReference type="SAM" id="Phobius"/>
    </source>
</evidence>
<sequence length="77" mass="8094">MVGVPSALNCSTSCGMEPERFHALAEPDASTPVIGMCLLFSLGLGCVSYVGLLESYLIFNHSNVLAPNDGSHDPLIN</sequence>
<keyword evidence="1" id="KW-1133">Transmembrane helix</keyword>
<dbReference type="AlphaFoldDB" id="A0A816WTK2"/>
<keyword evidence="1" id="KW-0812">Transmembrane</keyword>
<evidence type="ECO:0000313" key="2">
    <source>
        <dbReference type="EMBL" id="CAF2138319.1"/>
    </source>
</evidence>
<reference evidence="2" key="1">
    <citation type="submission" date="2021-01" db="EMBL/GenBank/DDBJ databases">
        <authorList>
            <consortium name="Genoscope - CEA"/>
            <person name="William W."/>
        </authorList>
    </citation>
    <scope>NUCLEOTIDE SEQUENCE</scope>
</reference>
<keyword evidence="1" id="KW-0472">Membrane</keyword>
<gene>
    <name evidence="2" type="ORF">DARMORV10_A02P12830.1</name>
</gene>
<protein>
    <submittedName>
        <fullName evidence="2">(rape) hypothetical protein</fullName>
    </submittedName>
</protein>
<dbReference type="EMBL" id="HG994356">
    <property type="protein sequence ID" value="CAF2138319.1"/>
    <property type="molecule type" value="Genomic_DNA"/>
</dbReference>
<name>A0A816WTK2_BRANA</name>